<dbReference type="RefSeq" id="WP_025491547.1">
    <property type="nucleotide sequence ID" value="NZ_CALBAU010000198.1"/>
</dbReference>
<dbReference type="EMBL" id="QVLV01000008">
    <property type="protein sequence ID" value="RGE59694.1"/>
    <property type="molecule type" value="Genomic_DNA"/>
</dbReference>
<dbReference type="EMBL" id="QVLU01000010">
    <property type="protein sequence ID" value="RGE71539.1"/>
    <property type="molecule type" value="Genomic_DNA"/>
</dbReference>
<dbReference type="GO" id="GO:0005886">
    <property type="term" value="C:plasma membrane"/>
    <property type="evidence" value="ECO:0007669"/>
    <property type="project" value="UniProtKB-SubCell"/>
</dbReference>
<evidence type="ECO:0000256" key="4">
    <source>
        <dbReference type="ARBA" id="ARBA00022692"/>
    </source>
</evidence>
<keyword evidence="11" id="KW-1185">Reference proteome</keyword>
<feature type="transmembrane region" description="Helical" evidence="7">
    <location>
        <begin position="74"/>
        <end position="93"/>
    </location>
</feature>
<keyword evidence="5 7" id="KW-1133">Transmembrane helix</keyword>
<evidence type="ECO:0000256" key="6">
    <source>
        <dbReference type="ARBA" id="ARBA00023136"/>
    </source>
</evidence>
<evidence type="ECO:0000313" key="10">
    <source>
        <dbReference type="EMBL" id="RGE71539.1"/>
    </source>
</evidence>
<feature type="domain" description="ABC transmembrane type-1" evidence="8">
    <location>
        <begin position="70"/>
        <end position="260"/>
    </location>
</feature>
<feature type="transmembrane region" description="Helical" evidence="7">
    <location>
        <begin position="9"/>
        <end position="31"/>
    </location>
</feature>
<dbReference type="Gene3D" id="1.10.3720.10">
    <property type="entry name" value="MetI-like"/>
    <property type="match status" value="1"/>
</dbReference>
<dbReference type="PANTHER" id="PTHR43744">
    <property type="entry name" value="ABC TRANSPORTER PERMEASE PROTEIN MG189-RELATED-RELATED"/>
    <property type="match status" value="1"/>
</dbReference>
<dbReference type="AlphaFoldDB" id="A0A3E3IWR8"/>
<comment type="caution">
    <text evidence="10">The sequence shown here is derived from an EMBL/GenBank/DDBJ whole genome shotgun (WGS) entry which is preliminary data.</text>
</comment>
<gene>
    <name evidence="10" type="ORF">DWY69_13145</name>
    <name evidence="9" type="ORF">DXC51_12845</name>
</gene>
<keyword evidence="4 7" id="KW-0812">Transmembrane</keyword>
<sequence length="273" mass="31079">MKLNKGTKAVIYALLILVAVYFLFPFVYMFFSAFKTEAEINAIPPSLFPKKFLWSNFVNAWQSQEFGTFLKNSILVTIGTTVGQLLSCSLVAYGFARYEFKGKNVLFMILLSTMMIPWDVTMIPQYMEFKLFGWINTLKPLIVPSWFGSAYYIFLMRQFLMGVPKDYEEAARIDGANAFQIYSRIFMPILRPQLILVAVLNLLTVWNDYLGPLIFLQDRSKFTLALGLASFKGVHNTQIVPMLCITIIMIIPPILAFIGAQKYIIEGTSGSIK</sequence>
<evidence type="ECO:0000256" key="5">
    <source>
        <dbReference type="ARBA" id="ARBA00022989"/>
    </source>
</evidence>
<dbReference type="SUPFAM" id="SSF161098">
    <property type="entry name" value="MetI-like"/>
    <property type="match status" value="1"/>
</dbReference>
<dbReference type="GO" id="GO:0055085">
    <property type="term" value="P:transmembrane transport"/>
    <property type="evidence" value="ECO:0007669"/>
    <property type="project" value="InterPro"/>
</dbReference>
<dbReference type="OrthoDB" id="9787837at2"/>
<comment type="similarity">
    <text evidence="7">Belongs to the binding-protein-dependent transport system permease family.</text>
</comment>
<reference evidence="10 12" key="1">
    <citation type="submission" date="2018-08" db="EMBL/GenBank/DDBJ databases">
        <title>A genome reference for cultivated species of the human gut microbiota.</title>
        <authorList>
            <person name="Zou Y."/>
            <person name="Xue W."/>
            <person name="Luo G."/>
        </authorList>
    </citation>
    <scope>NUCLEOTIDE SEQUENCE [LARGE SCALE GENOMIC DNA]</scope>
    <source>
        <strain evidence="10 12">AF26-4BH</strain>
        <strain evidence="9">TF05-5AC</strain>
    </source>
</reference>
<dbReference type="PANTHER" id="PTHR43744:SF12">
    <property type="entry name" value="ABC TRANSPORTER PERMEASE PROTEIN MG189-RELATED"/>
    <property type="match status" value="1"/>
</dbReference>
<dbReference type="PROSITE" id="PS50928">
    <property type="entry name" value="ABC_TM1"/>
    <property type="match status" value="1"/>
</dbReference>
<feature type="transmembrane region" description="Helical" evidence="7">
    <location>
        <begin position="133"/>
        <end position="155"/>
    </location>
</feature>
<name>A0A3E3IWR8_9FIRM</name>
<evidence type="ECO:0000256" key="2">
    <source>
        <dbReference type="ARBA" id="ARBA00022448"/>
    </source>
</evidence>
<evidence type="ECO:0000256" key="1">
    <source>
        <dbReference type="ARBA" id="ARBA00004651"/>
    </source>
</evidence>
<dbReference type="Pfam" id="PF00528">
    <property type="entry name" value="BPD_transp_1"/>
    <property type="match status" value="1"/>
</dbReference>
<evidence type="ECO:0000256" key="7">
    <source>
        <dbReference type="RuleBase" id="RU363032"/>
    </source>
</evidence>
<evidence type="ECO:0000313" key="12">
    <source>
        <dbReference type="Proteomes" id="UP000261166"/>
    </source>
</evidence>
<evidence type="ECO:0000256" key="3">
    <source>
        <dbReference type="ARBA" id="ARBA00022475"/>
    </source>
</evidence>
<dbReference type="InterPro" id="IPR035906">
    <property type="entry name" value="MetI-like_sf"/>
</dbReference>
<dbReference type="Proteomes" id="UP000261166">
    <property type="component" value="Unassembled WGS sequence"/>
</dbReference>
<feature type="transmembrane region" description="Helical" evidence="7">
    <location>
        <begin position="194"/>
        <end position="216"/>
    </location>
</feature>
<dbReference type="GeneID" id="97987735"/>
<evidence type="ECO:0000313" key="9">
    <source>
        <dbReference type="EMBL" id="RGE59694.1"/>
    </source>
</evidence>
<proteinExistence type="inferred from homology"/>
<evidence type="ECO:0000313" key="11">
    <source>
        <dbReference type="Proteomes" id="UP000260812"/>
    </source>
</evidence>
<protein>
    <submittedName>
        <fullName evidence="10">Carbohydrate ABC transporter permease</fullName>
    </submittedName>
</protein>
<evidence type="ECO:0000259" key="8">
    <source>
        <dbReference type="PROSITE" id="PS50928"/>
    </source>
</evidence>
<accession>A0A3E3IWR8</accession>
<dbReference type="Proteomes" id="UP000260812">
    <property type="component" value="Unassembled WGS sequence"/>
</dbReference>
<keyword evidence="3" id="KW-1003">Cell membrane</keyword>
<feature type="transmembrane region" description="Helical" evidence="7">
    <location>
        <begin position="105"/>
        <end position="127"/>
    </location>
</feature>
<dbReference type="CDD" id="cd06261">
    <property type="entry name" value="TM_PBP2"/>
    <property type="match status" value="1"/>
</dbReference>
<keyword evidence="2 7" id="KW-0813">Transport</keyword>
<comment type="subcellular location">
    <subcellularLocation>
        <location evidence="1 7">Cell membrane</location>
        <topology evidence="1 7">Multi-pass membrane protein</topology>
    </subcellularLocation>
</comment>
<organism evidence="10 12">
    <name type="scientific">Eisenbergiella massiliensis</name>
    <dbReference type="NCBI Taxonomy" id="1720294"/>
    <lineage>
        <taxon>Bacteria</taxon>
        <taxon>Bacillati</taxon>
        <taxon>Bacillota</taxon>
        <taxon>Clostridia</taxon>
        <taxon>Lachnospirales</taxon>
        <taxon>Lachnospiraceae</taxon>
        <taxon>Eisenbergiella</taxon>
    </lineage>
</organism>
<feature type="transmembrane region" description="Helical" evidence="7">
    <location>
        <begin position="239"/>
        <end position="260"/>
    </location>
</feature>
<keyword evidence="6 7" id="KW-0472">Membrane</keyword>
<dbReference type="InterPro" id="IPR000515">
    <property type="entry name" value="MetI-like"/>
</dbReference>